<comment type="caution">
    <text evidence="4">The sequence shown here is derived from an EMBL/GenBank/DDBJ whole genome shotgun (WGS) entry which is preliminary data.</text>
</comment>
<reference evidence="4 5" key="1">
    <citation type="submission" date="2024-03" db="EMBL/GenBank/DDBJ databases">
        <title>Draft genome sequence of Pseudonocardia nematodicida JCM 31783.</title>
        <authorList>
            <person name="Butdee W."/>
            <person name="Duangmal K."/>
        </authorList>
    </citation>
    <scope>NUCLEOTIDE SEQUENCE [LARGE SCALE GENOMIC DNA]</scope>
    <source>
        <strain evidence="4 5">JCM 31783</strain>
    </source>
</reference>
<name>A0ABV1KG70_9PSEU</name>
<dbReference type="Proteomes" id="UP001494902">
    <property type="component" value="Unassembled WGS sequence"/>
</dbReference>
<dbReference type="RefSeq" id="WP_349300515.1">
    <property type="nucleotide sequence ID" value="NZ_JBEDNQ010000010.1"/>
</dbReference>
<sequence length="281" mass="28918">MIAGTLAEGIGFTEGPLWTTDQRLLVVALSRGAVVEIGLEGGVRRSIDVGGGPNGLAEDESGTVWVAQNGGAVRTSSSTRPAQAGLQRIGPTASVDDLPVTGAQAPNDLAIGPDGRLWFTDPGPPGSTTHGRVLALDRDSGAVDVVLADVDYPNGLTFSGDDLFLAQTSRGIVSRHRWDGERLRPAGEPLVLPEGGPDGLALDVEGRLYAASPDANSIVVFGPDGAVEEKLGFSEPTFPTNLCFAGPDFDLLVVTAGKGGRVLLCERSSDVPGLPLGWGSS</sequence>
<dbReference type="EMBL" id="JBEDNQ010000010">
    <property type="protein sequence ID" value="MEQ3553448.1"/>
    <property type="molecule type" value="Genomic_DNA"/>
</dbReference>
<dbReference type="InterPro" id="IPR013658">
    <property type="entry name" value="SGL"/>
</dbReference>
<keyword evidence="2" id="KW-0378">Hydrolase</keyword>
<comment type="similarity">
    <text evidence="1">Belongs to the SMP-30/CGR1 family.</text>
</comment>
<dbReference type="InterPro" id="IPR011042">
    <property type="entry name" value="6-blade_b-propeller_TolB-like"/>
</dbReference>
<organism evidence="4 5">
    <name type="scientific">Pseudonocardia nematodicida</name>
    <dbReference type="NCBI Taxonomy" id="1206997"/>
    <lineage>
        <taxon>Bacteria</taxon>
        <taxon>Bacillati</taxon>
        <taxon>Actinomycetota</taxon>
        <taxon>Actinomycetes</taxon>
        <taxon>Pseudonocardiales</taxon>
        <taxon>Pseudonocardiaceae</taxon>
        <taxon>Pseudonocardia</taxon>
    </lineage>
</organism>
<evidence type="ECO:0000313" key="5">
    <source>
        <dbReference type="Proteomes" id="UP001494902"/>
    </source>
</evidence>
<protein>
    <submittedName>
        <fullName evidence="4">SMP-30/gluconolactonase/LRE family protein</fullName>
    </submittedName>
</protein>
<dbReference type="PANTHER" id="PTHR47572:SF4">
    <property type="entry name" value="LACTONASE DRP35"/>
    <property type="match status" value="1"/>
</dbReference>
<dbReference type="PANTHER" id="PTHR47572">
    <property type="entry name" value="LIPOPROTEIN-RELATED"/>
    <property type="match status" value="1"/>
</dbReference>
<evidence type="ECO:0000256" key="2">
    <source>
        <dbReference type="ARBA" id="ARBA00022801"/>
    </source>
</evidence>
<accession>A0ABV1KG70</accession>
<dbReference type="SUPFAM" id="SSF63829">
    <property type="entry name" value="Calcium-dependent phosphotriesterase"/>
    <property type="match status" value="1"/>
</dbReference>
<feature type="domain" description="SMP-30/Gluconolactonase/LRE-like region" evidence="3">
    <location>
        <begin position="12"/>
        <end position="256"/>
    </location>
</feature>
<gene>
    <name evidence="4" type="ORF">WIS52_23500</name>
</gene>
<keyword evidence="5" id="KW-1185">Reference proteome</keyword>
<dbReference type="Gene3D" id="2.120.10.30">
    <property type="entry name" value="TolB, C-terminal domain"/>
    <property type="match status" value="1"/>
</dbReference>
<proteinExistence type="inferred from homology"/>
<dbReference type="InterPro" id="IPR051262">
    <property type="entry name" value="SMP-30/CGR1_Lactonase"/>
</dbReference>
<dbReference type="Pfam" id="PF08450">
    <property type="entry name" value="SGL"/>
    <property type="match status" value="1"/>
</dbReference>
<evidence type="ECO:0000259" key="3">
    <source>
        <dbReference type="Pfam" id="PF08450"/>
    </source>
</evidence>
<evidence type="ECO:0000313" key="4">
    <source>
        <dbReference type="EMBL" id="MEQ3553448.1"/>
    </source>
</evidence>
<evidence type="ECO:0000256" key="1">
    <source>
        <dbReference type="ARBA" id="ARBA00008853"/>
    </source>
</evidence>